<evidence type="ECO:0000259" key="1">
    <source>
        <dbReference type="PROSITE" id="PS50097"/>
    </source>
</evidence>
<dbReference type="InterPro" id="IPR011333">
    <property type="entry name" value="SKP1/BTB/POZ_sf"/>
</dbReference>
<name>N1PQ58_DOTSN</name>
<protein>
    <recommendedName>
        <fullName evidence="1">BTB domain-containing protein</fullName>
    </recommendedName>
</protein>
<gene>
    <name evidence="2" type="ORF">DOTSEDRAFT_70936</name>
</gene>
<dbReference type="SUPFAM" id="SSF54695">
    <property type="entry name" value="POZ domain"/>
    <property type="match status" value="1"/>
</dbReference>
<dbReference type="EMBL" id="KB446538">
    <property type="protein sequence ID" value="EME45063.1"/>
    <property type="molecule type" value="Genomic_DNA"/>
</dbReference>
<dbReference type="HOGENOM" id="CLU_1865076_0_0_1"/>
<dbReference type="PROSITE" id="PS50097">
    <property type="entry name" value="BTB"/>
    <property type="match status" value="1"/>
</dbReference>
<dbReference type="OrthoDB" id="6359816at2759"/>
<keyword evidence="3" id="KW-1185">Reference proteome</keyword>
<dbReference type="AlphaFoldDB" id="N1PQ58"/>
<dbReference type="Gene3D" id="3.30.710.10">
    <property type="entry name" value="Potassium Channel Kv1.1, Chain A"/>
    <property type="match status" value="1"/>
</dbReference>
<reference evidence="2 3" key="2">
    <citation type="journal article" date="2012" name="PLoS Pathog.">
        <title>Diverse lifestyles and strategies of plant pathogenesis encoded in the genomes of eighteen Dothideomycetes fungi.</title>
        <authorList>
            <person name="Ohm R.A."/>
            <person name="Feau N."/>
            <person name="Henrissat B."/>
            <person name="Schoch C.L."/>
            <person name="Horwitz B.A."/>
            <person name="Barry K.W."/>
            <person name="Condon B.J."/>
            <person name="Copeland A.C."/>
            <person name="Dhillon B."/>
            <person name="Glaser F."/>
            <person name="Hesse C.N."/>
            <person name="Kosti I."/>
            <person name="LaButti K."/>
            <person name="Lindquist E.A."/>
            <person name="Lucas S."/>
            <person name="Salamov A.A."/>
            <person name="Bradshaw R.E."/>
            <person name="Ciuffetti L."/>
            <person name="Hamelin R.C."/>
            <person name="Kema G.H.J."/>
            <person name="Lawrence C."/>
            <person name="Scott J.A."/>
            <person name="Spatafora J.W."/>
            <person name="Turgeon B.G."/>
            <person name="de Wit P.J.G.M."/>
            <person name="Zhong S."/>
            <person name="Goodwin S.B."/>
            <person name="Grigoriev I.V."/>
        </authorList>
    </citation>
    <scope>NUCLEOTIDE SEQUENCE [LARGE SCALE GENOMIC DNA]</scope>
    <source>
        <strain evidence="3">NZE10 / CBS 128990</strain>
    </source>
</reference>
<dbReference type="Pfam" id="PF00651">
    <property type="entry name" value="BTB"/>
    <property type="match status" value="1"/>
</dbReference>
<sequence length="137" mass="15427">MNTDACKNFHKALAIIDETHSDRIVVGGTVTSKLHKVILNLHFPIFAKTLSTRCEASKTDPGVIEVDDEDYESLRAMLDFFWKLEYDVPETCTSEQAFDARLLKMADRCEVFSLGKHAHSRLAEMRSTAAWGTGDFV</sequence>
<dbReference type="Proteomes" id="UP000016933">
    <property type="component" value="Unassembled WGS sequence"/>
</dbReference>
<accession>N1PQ58</accession>
<proteinExistence type="predicted"/>
<evidence type="ECO:0000313" key="2">
    <source>
        <dbReference type="EMBL" id="EME45063.1"/>
    </source>
</evidence>
<organism evidence="2 3">
    <name type="scientific">Dothistroma septosporum (strain NZE10 / CBS 128990)</name>
    <name type="common">Red band needle blight fungus</name>
    <name type="synonym">Mycosphaerella pini</name>
    <dbReference type="NCBI Taxonomy" id="675120"/>
    <lineage>
        <taxon>Eukaryota</taxon>
        <taxon>Fungi</taxon>
        <taxon>Dikarya</taxon>
        <taxon>Ascomycota</taxon>
        <taxon>Pezizomycotina</taxon>
        <taxon>Dothideomycetes</taxon>
        <taxon>Dothideomycetidae</taxon>
        <taxon>Mycosphaerellales</taxon>
        <taxon>Mycosphaerellaceae</taxon>
        <taxon>Dothistroma</taxon>
    </lineage>
</organism>
<reference evidence="3" key="1">
    <citation type="journal article" date="2012" name="PLoS Genet.">
        <title>The genomes of the fungal plant pathogens Cladosporium fulvum and Dothistroma septosporum reveal adaptation to different hosts and lifestyles but also signatures of common ancestry.</title>
        <authorList>
            <person name="de Wit P.J.G.M."/>
            <person name="van der Burgt A."/>
            <person name="Oekmen B."/>
            <person name="Stergiopoulos I."/>
            <person name="Abd-Elsalam K.A."/>
            <person name="Aerts A.L."/>
            <person name="Bahkali A.H."/>
            <person name="Beenen H.G."/>
            <person name="Chettri P."/>
            <person name="Cox M.P."/>
            <person name="Datema E."/>
            <person name="de Vries R.P."/>
            <person name="Dhillon B."/>
            <person name="Ganley A.R."/>
            <person name="Griffiths S.A."/>
            <person name="Guo Y."/>
            <person name="Hamelin R.C."/>
            <person name="Henrissat B."/>
            <person name="Kabir M.S."/>
            <person name="Jashni M.K."/>
            <person name="Kema G."/>
            <person name="Klaubauf S."/>
            <person name="Lapidus A."/>
            <person name="Levasseur A."/>
            <person name="Lindquist E."/>
            <person name="Mehrabi R."/>
            <person name="Ohm R.A."/>
            <person name="Owen T.J."/>
            <person name="Salamov A."/>
            <person name="Schwelm A."/>
            <person name="Schijlen E."/>
            <person name="Sun H."/>
            <person name="van den Burg H.A."/>
            <person name="van Ham R.C.H.J."/>
            <person name="Zhang S."/>
            <person name="Goodwin S.B."/>
            <person name="Grigoriev I.V."/>
            <person name="Collemare J."/>
            <person name="Bradshaw R.E."/>
        </authorList>
    </citation>
    <scope>NUCLEOTIDE SEQUENCE [LARGE SCALE GENOMIC DNA]</scope>
    <source>
        <strain evidence="3">NZE10 / CBS 128990</strain>
    </source>
</reference>
<evidence type="ECO:0000313" key="3">
    <source>
        <dbReference type="Proteomes" id="UP000016933"/>
    </source>
</evidence>
<dbReference type="InterPro" id="IPR000210">
    <property type="entry name" value="BTB/POZ_dom"/>
</dbReference>
<feature type="domain" description="BTB" evidence="1">
    <location>
        <begin position="21"/>
        <end position="90"/>
    </location>
</feature>